<dbReference type="AlphaFoldDB" id="A0A7S0WYT9"/>
<evidence type="ECO:0000256" key="1">
    <source>
        <dbReference type="SAM" id="MobiDB-lite"/>
    </source>
</evidence>
<name>A0A7S0WYT9_9CHLO</name>
<feature type="region of interest" description="Disordered" evidence="1">
    <location>
        <begin position="90"/>
        <end position="112"/>
    </location>
</feature>
<dbReference type="Pfam" id="PF00620">
    <property type="entry name" value="RhoGAP"/>
    <property type="match status" value="1"/>
</dbReference>
<sequence>MATGEDNVVSQQADPVDASEQAEQATAPAGFMARMMSTKAAVAASIQAKAATIQATGQSVIHAAQEKISTIQKRRPETAEGMVEGAAAEGTAPEAPTGGSGGGAPVPAAAGASTGSQLASSLYTAATDLGKRTRESGSAAYQAAVEGLAAGVQGLRTRLAPRRRVGVVVRSEAKARPCPQAVLVCCTVVVTKGLGTYGIFKSGPPAAKVDALAAHLEGALGLVPSDVDPSAAAAVIKHFLSGLEEPLLVREMADAWVAAGSDLDLVPGLLSDLPLANLCTLHVLMETCYRVASQFNLTGMNALALATELCGCLLWRQAEKPGAAASRVASVMPSISASIQSLRARLARGRGGAEAQVQVQDAALSAAATEPVAADADAAAAGAGAEAHLPTSSLLPPAAKGEDEEEEVEAEAEEEEADAAAPAGPRVPLSGAEKEAVVRVVEYVILNFEELFSMS</sequence>
<feature type="compositionally biased region" description="Acidic residues" evidence="1">
    <location>
        <begin position="402"/>
        <end position="418"/>
    </location>
</feature>
<organism evidence="3">
    <name type="scientific">Chlamydomonas leiostraca</name>
    <dbReference type="NCBI Taxonomy" id="1034604"/>
    <lineage>
        <taxon>Eukaryota</taxon>
        <taxon>Viridiplantae</taxon>
        <taxon>Chlorophyta</taxon>
        <taxon>core chlorophytes</taxon>
        <taxon>Chlorophyceae</taxon>
        <taxon>CS clade</taxon>
        <taxon>Chlamydomonadales</taxon>
        <taxon>Chlamydomonadaceae</taxon>
        <taxon>Chlamydomonas</taxon>
    </lineage>
</organism>
<evidence type="ECO:0000313" key="3">
    <source>
        <dbReference type="EMBL" id="CAD8692621.1"/>
    </source>
</evidence>
<feature type="region of interest" description="Disordered" evidence="1">
    <location>
        <begin position="379"/>
        <end position="428"/>
    </location>
</feature>
<dbReference type="SMART" id="SM00324">
    <property type="entry name" value="RhoGAP"/>
    <property type="match status" value="1"/>
</dbReference>
<dbReference type="Gene3D" id="1.10.555.10">
    <property type="entry name" value="Rho GTPase activation protein"/>
    <property type="match status" value="1"/>
</dbReference>
<dbReference type="InterPro" id="IPR000198">
    <property type="entry name" value="RhoGAP_dom"/>
</dbReference>
<dbReference type="PANTHER" id="PTHR47367:SF1">
    <property type="entry name" value="OS07G0486500 PROTEIN"/>
    <property type="match status" value="1"/>
</dbReference>
<dbReference type="GO" id="GO:0007165">
    <property type="term" value="P:signal transduction"/>
    <property type="evidence" value="ECO:0007669"/>
    <property type="project" value="InterPro"/>
</dbReference>
<dbReference type="SUPFAM" id="SSF48350">
    <property type="entry name" value="GTPase activation domain, GAP"/>
    <property type="match status" value="1"/>
</dbReference>
<feature type="domain" description="Rho-GAP" evidence="2">
    <location>
        <begin position="163"/>
        <end position="343"/>
    </location>
</feature>
<dbReference type="CDD" id="cd00159">
    <property type="entry name" value="RhoGAP"/>
    <property type="match status" value="1"/>
</dbReference>
<dbReference type="EMBL" id="HBFB01030089">
    <property type="protein sequence ID" value="CAD8692621.1"/>
    <property type="molecule type" value="Transcribed_RNA"/>
</dbReference>
<dbReference type="PROSITE" id="PS50238">
    <property type="entry name" value="RHOGAP"/>
    <property type="match status" value="1"/>
</dbReference>
<dbReference type="InterPro" id="IPR008936">
    <property type="entry name" value="Rho_GTPase_activation_prot"/>
</dbReference>
<reference evidence="3" key="1">
    <citation type="submission" date="2021-01" db="EMBL/GenBank/DDBJ databases">
        <authorList>
            <person name="Corre E."/>
            <person name="Pelletier E."/>
            <person name="Niang G."/>
            <person name="Scheremetjew M."/>
            <person name="Finn R."/>
            <person name="Kale V."/>
            <person name="Holt S."/>
            <person name="Cochrane G."/>
            <person name="Meng A."/>
            <person name="Brown T."/>
            <person name="Cohen L."/>
        </authorList>
    </citation>
    <scope>NUCLEOTIDE SEQUENCE</scope>
    <source>
        <strain evidence="3">SAG 11-49</strain>
    </source>
</reference>
<dbReference type="PANTHER" id="PTHR47367">
    <property type="entry name" value="AUXIN-REGULATED PROTEIN-LIKE"/>
    <property type="match status" value="1"/>
</dbReference>
<accession>A0A7S0WYT9</accession>
<gene>
    <name evidence="3" type="ORF">CLEI1391_LOCUS16804</name>
</gene>
<proteinExistence type="predicted"/>
<protein>
    <recommendedName>
        <fullName evidence="2">Rho-GAP domain-containing protein</fullName>
    </recommendedName>
</protein>
<feature type="region of interest" description="Disordered" evidence="1">
    <location>
        <begin position="1"/>
        <end position="25"/>
    </location>
</feature>
<evidence type="ECO:0000259" key="2">
    <source>
        <dbReference type="PROSITE" id="PS50238"/>
    </source>
</evidence>